<sequence>MSNKSNKQPRAKRWLAIAAILVLLPAAGCAATGDKQPGADTPAIANEQSDGKQGTANGNEHHAGDEAVAVSLGMEQVALAPGESFELHSVLADDTLTVSYHSPDTGIVAIDESGNLTVSSNAVTGDRAVITVQAGQAQAELTVTVKTKLSETAIQGDDGFLIVTNPTAFDVVVNKQRRLPDGYYPDDLVVPNVPFSFSGESEKKKLRKQAAEALEQLFAQAEEDGIALRAVSGFRAFGTQQAIFQSNVQRQGEEEARRYSAYPGTSEHQTGLAMDVSSPSVNNALEDTLGATEEGKWLAENAAAYGFIIRYPEGKEHITGYAYEPWHLRYVGKQVAQQIHEQALTLEEYFEADRPNNL</sequence>
<dbReference type="InterPro" id="IPR058193">
    <property type="entry name" value="VanY/YodJ_core_dom"/>
</dbReference>
<dbReference type="GO" id="GO:0006508">
    <property type="term" value="P:proteolysis"/>
    <property type="evidence" value="ECO:0007669"/>
    <property type="project" value="InterPro"/>
</dbReference>
<keyword evidence="5" id="KW-1185">Reference proteome</keyword>
<dbReference type="PANTHER" id="PTHR34385:SF1">
    <property type="entry name" value="PEPTIDOGLYCAN L-ALANYL-D-GLUTAMATE ENDOPEPTIDASE CWLK"/>
    <property type="match status" value="1"/>
</dbReference>
<dbReference type="CDD" id="cd14852">
    <property type="entry name" value="LD-carboxypeptidase"/>
    <property type="match status" value="1"/>
</dbReference>
<dbReference type="Proteomes" id="UP000677918">
    <property type="component" value="Unassembled WGS sequence"/>
</dbReference>
<accession>A0A8J4H828</accession>
<evidence type="ECO:0000256" key="1">
    <source>
        <dbReference type="SAM" id="MobiDB-lite"/>
    </source>
</evidence>
<feature type="region of interest" description="Disordered" evidence="1">
    <location>
        <begin position="31"/>
        <end position="61"/>
    </location>
</feature>
<evidence type="ECO:0000259" key="3">
    <source>
        <dbReference type="Pfam" id="PF02557"/>
    </source>
</evidence>
<dbReference type="Gene3D" id="3.30.1380.10">
    <property type="match status" value="1"/>
</dbReference>
<dbReference type="AlphaFoldDB" id="A0A8J4H828"/>
<evidence type="ECO:0000313" key="5">
    <source>
        <dbReference type="Proteomes" id="UP000677918"/>
    </source>
</evidence>
<feature type="compositionally biased region" description="Polar residues" evidence="1">
    <location>
        <begin position="46"/>
        <end position="58"/>
    </location>
</feature>
<dbReference type="PANTHER" id="PTHR34385">
    <property type="entry name" value="D-ALANYL-D-ALANINE CARBOXYPEPTIDASE"/>
    <property type="match status" value="1"/>
</dbReference>
<feature type="chain" id="PRO_5035188745" description="D-alanyl-D-alanine carboxypeptidase-like core domain-containing protein" evidence="2">
    <location>
        <begin position="31"/>
        <end position="358"/>
    </location>
</feature>
<name>A0A8J4H828_9BACL</name>
<evidence type="ECO:0000256" key="2">
    <source>
        <dbReference type="SAM" id="SignalP"/>
    </source>
</evidence>
<dbReference type="Pfam" id="PF02557">
    <property type="entry name" value="VanY"/>
    <property type="match status" value="1"/>
</dbReference>
<organism evidence="4 5">
    <name type="scientific">Xylanibacillus composti</name>
    <dbReference type="NCBI Taxonomy" id="1572762"/>
    <lineage>
        <taxon>Bacteria</taxon>
        <taxon>Bacillati</taxon>
        <taxon>Bacillota</taxon>
        <taxon>Bacilli</taxon>
        <taxon>Bacillales</taxon>
        <taxon>Paenibacillaceae</taxon>
        <taxon>Xylanibacillus</taxon>
    </lineage>
</organism>
<feature type="signal peptide" evidence="2">
    <location>
        <begin position="1"/>
        <end position="30"/>
    </location>
</feature>
<dbReference type="Gene3D" id="2.60.40.1080">
    <property type="match status" value="1"/>
</dbReference>
<comment type="caution">
    <text evidence="4">The sequence shown here is derived from an EMBL/GenBank/DDBJ whole genome shotgun (WGS) entry which is preliminary data.</text>
</comment>
<protein>
    <recommendedName>
        <fullName evidence="3">D-alanyl-D-alanine carboxypeptidase-like core domain-containing protein</fullName>
    </recommendedName>
</protein>
<proteinExistence type="predicted"/>
<gene>
    <name evidence="4" type="ORF">XYCOK13_35580</name>
</gene>
<dbReference type="InterPro" id="IPR003709">
    <property type="entry name" value="VanY-like_core_dom"/>
</dbReference>
<dbReference type="GO" id="GO:0008233">
    <property type="term" value="F:peptidase activity"/>
    <property type="evidence" value="ECO:0007669"/>
    <property type="project" value="InterPro"/>
</dbReference>
<dbReference type="RefSeq" id="WP_244865234.1">
    <property type="nucleotide sequence ID" value="NZ_BOVK01000056.1"/>
</dbReference>
<feature type="domain" description="D-alanyl-D-alanine carboxypeptidase-like core" evidence="3">
    <location>
        <begin position="204"/>
        <end position="333"/>
    </location>
</feature>
<reference evidence="4" key="1">
    <citation type="submission" date="2021-04" db="EMBL/GenBank/DDBJ databases">
        <title>Draft genome sequence of Xylanibacillus composti strain K13.</title>
        <authorList>
            <person name="Uke A."/>
            <person name="Chhe C."/>
            <person name="Baramee S."/>
            <person name="Kosugi A."/>
        </authorList>
    </citation>
    <scope>NUCLEOTIDE SEQUENCE</scope>
    <source>
        <strain evidence="4">K13</strain>
    </source>
</reference>
<dbReference type="EMBL" id="BOVK01000056">
    <property type="protein sequence ID" value="GIQ70734.1"/>
    <property type="molecule type" value="Genomic_DNA"/>
</dbReference>
<evidence type="ECO:0000313" key="4">
    <source>
        <dbReference type="EMBL" id="GIQ70734.1"/>
    </source>
</evidence>
<keyword evidence="2" id="KW-0732">Signal</keyword>
<dbReference type="InterPro" id="IPR009045">
    <property type="entry name" value="Zn_M74/Hedgehog-like"/>
</dbReference>
<dbReference type="SUPFAM" id="SSF55166">
    <property type="entry name" value="Hedgehog/DD-peptidase"/>
    <property type="match status" value="1"/>
</dbReference>
<dbReference type="InterPro" id="IPR052179">
    <property type="entry name" value="DD-CPase-like"/>
</dbReference>